<comment type="cofactor">
    <cofactor evidence="6">
        <name>Mg(2+)</name>
        <dbReference type="ChEBI" id="CHEBI:18420"/>
    </cofactor>
    <cofactor evidence="6">
        <name>Mn(2+)</name>
        <dbReference type="ChEBI" id="CHEBI:29035"/>
    </cofactor>
    <text evidence="6">Probably binds two magnesium or manganese ions per subunit.</text>
</comment>
<keyword evidence="2 6" id="KW-0479">Metal-binding</keyword>
<dbReference type="NCBIfam" id="TIGR00195">
    <property type="entry name" value="exoDNase_III"/>
    <property type="match status" value="1"/>
</dbReference>
<dbReference type="InterPro" id="IPR004808">
    <property type="entry name" value="AP_endonuc_1"/>
</dbReference>
<feature type="binding site" evidence="6">
    <location>
        <position position="150"/>
    </location>
    <ligand>
        <name>Mg(2+)</name>
        <dbReference type="ChEBI" id="CHEBI:18420"/>
        <label>1</label>
    </ligand>
</feature>
<feature type="site" description="Important for catalytic activity" evidence="7">
    <location>
        <position position="220"/>
    </location>
</feature>
<dbReference type="RefSeq" id="WP_041504502.1">
    <property type="nucleotide sequence ID" value="NZ_JPIT01000038.1"/>
</dbReference>
<name>A0A0C3RIP8_9PORP</name>
<keyword evidence="3" id="KW-0378">Hydrolase</keyword>
<feature type="site" description="Interaction with DNA substrate" evidence="7">
    <location>
        <position position="246"/>
    </location>
</feature>
<feature type="active site" description="Proton donor/acceptor" evidence="5">
    <location>
        <position position="148"/>
    </location>
</feature>
<dbReference type="InterPro" id="IPR036691">
    <property type="entry name" value="Endo/exonu/phosph_ase_sf"/>
</dbReference>
<dbReference type="GO" id="GO:0008081">
    <property type="term" value="F:phosphoric diester hydrolase activity"/>
    <property type="evidence" value="ECO:0007669"/>
    <property type="project" value="TreeGrafter"/>
</dbReference>
<dbReference type="PROSITE" id="PS51435">
    <property type="entry name" value="AP_NUCLEASE_F1_4"/>
    <property type="match status" value="1"/>
</dbReference>
<reference evidence="9 11" key="2">
    <citation type="submission" date="2014-07" db="EMBL/GenBank/DDBJ databases">
        <title>Porphyromonadaceae bacterium OUH 334697 = ATCC BAA-2682 = DSM 28341 draft genome.</title>
        <authorList>
            <person name="Sydenham T.V."/>
            <person name="Hasman H."/>
            <person name="Justesen U.S."/>
        </authorList>
    </citation>
    <scope>NUCLEOTIDE SEQUENCE [LARGE SCALE GENOMIC DNA]</scope>
    <source>
        <strain evidence="9 11">OUH 334697</strain>
    </source>
</reference>
<feature type="active site" description="Proton acceptor" evidence="5">
    <location>
        <position position="246"/>
    </location>
</feature>
<dbReference type="NCBIfam" id="TIGR00633">
    <property type="entry name" value="xth"/>
    <property type="match status" value="1"/>
</dbReference>
<dbReference type="EMBL" id="JPIT01000038">
    <property type="protein sequence ID" value="KIO42655.1"/>
    <property type="molecule type" value="Genomic_DNA"/>
</dbReference>
<dbReference type="GO" id="GO:0003906">
    <property type="term" value="F:DNA-(apurinic or apyrimidinic site) endonuclease activity"/>
    <property type="evidence" value="ECO:0007669"/>
    <property type="project" value="TreeGrafter"/>
</dbReference>
<evidence type="ECO:0000256" key="5">
    <source>
        <dbReference type="PIRSR" id="PIRSR604808-1"/>
    </source>
</evidence>
<evidence type="ECO:0000256" key="4">
    <source>
        <dbReference type="ARBA" id="ARBA00022842"/>
    </source>
</evidence>
<dbReference type="PANTHER" id="PTHR22748">
    <property type="entry name" value="AP ENDONUCLEASE"/>
    <property type="match status" value="1"/>
</dbReference>
<evidence type="ECO:0000259" key="8">
    <source>
        <dbReference type="Pfam" id="PF03372"/>
    </source>
</evidence>
<sequence length="255" mass="29522">MKIITYNVNGLRAALSKGLTEWMAEEQPDVLCIQETKAQPEQIPLLEFEALGYHTYFFSARKKGYSGVAILTKQKPDQIVYGMNIPEYDNEGRFIRADYGDLSVVSVYHPSGTTGDERQAFKMKWLADFQNYVKDLEKTREKLILCGDYNICHRPIDIHDPVRNATNSGFLPEEREWIGNFIDSGFIDTFRLFHPEEPDCYTWWSYRFNARTNNKGWRIDYCMASRNLQAQLKDAYILPNANHSDHCPAGIIIDN</sequence>
<proteinExistence type="inferred from homology"/>
<feature type="active site" evidence="5">
    <location>
        <position position="108"/>
    </location>
</feature>
<dbReference type="InterPro" id="IPR020847">
    <property type="entry name" value="AP_endonuclease_F1_BS"/>
</dbReference>
<dbReference type="AlphaFoldDB" id="A0A0C3RIP8"/>
<dbReference type="OrthoDB" id="9803914at2"/>
<feature type="binding site" evidence="6">
    <location>
        <position position="245"/>
    </location>
    <ligand>
        <name>Mg(2+)</name>
        <dbReference type="ChEBI" id="CHEBI:18420"/>
        <label>1</label>
    </ligand>
</feature>
<dbReference type="FunFam" id="3.60.10.10:FF:000026">
    <property type="entry name" value="Exodeoxyribonuclease III"/>
    <property type="match status" value="1"/>
</dbReference>
<dbReference type="GO" id="GO:0008311">
    <property type="term" value="F:double-stranded DNA 3'-5' DNA exonuclease activity"/>
    <property type="evidence" value="ECO:0007669"/>
    <property type="project" value="TreeGrafter"/>
</dbReference>
<evidence type="ECO:0000256" key="7">
    <source>
        <dbReference type="PIRSR" id="PIRSR604808-3"/>
    </source>
</evidence>
<feature type="site" description="Transition state stabilizer" evidence="7">
    <location>
        <position position="150"/>
    </location>
</feature>
<dbReference type="CDD" id="cd10281">
    <property type="entry name" value="Nape_like_AP-endo"/>
    <property type="match status" value="1"/>
</dbReference>
<keyword evidence="4 6" id="KW-0460">Magnesium</keyword>
<evidence type="ECO:0000256" key="2">
    <source>
        <dbReference type="ARBA" id="ARBA00022723"/>
    </source>
</evidence>
<evidence type="ECO:0000313" key="10">
    <source>
        <dbReference type="EMBL" id="KIO47371.1"/>
    </source>
</evidence>
<dbReference type="SUPFAM" id="SSF56219">
    <property type="entry name" value="DNase I-like"/>
    <property type="match status" value="1"/>
</dbReference>
<dbReference type="PANTHER" id="PTHR22748:SF6">
    <property type="entry name" value="DNA-(APURINIC OR APYRIMIDINIC SITE) ENDONUCLEASE"/>
    <property type="match status" value="1"/>
</dbReference>
<reference evidence="10 12" key="1">
    <citation type="submission" date="2014-07" db="EMBL/GenBank/DDBJ databases">
        <title>Porphyromonadaceae bacterium OUH 308042 = ATCC BAA-2681 = DSM 28342 draft genome.</title>
        <authorList>
            <person name="Sydenham T.V."/>
            <person name="Hasman H."/>
            <person name="Justensen U.S."/>
        </authorList>
    </citation>
    <scope>NUCLEOTIDE SEQUENCE [LARGE SCALE GENOMIC DNA]</scope>
    <source>
        <strain evidence="10 12">OUH 308042</strain>
    </source>
</reference>
<keyword evidence="6" id="KW-0464">Manganese</keyword>
<dbReference type="Pfam" id="PF03372">
    <property type="entry name" value="Exo_endo_phos"/>
    <property type="match status" value="1"/>
</dbReference>
<feature type="binding site" evidence="6">
    <location>
        <position position="246"/>
    </location>
    <ligand>
        <name>Mg(2+)</name>
        <dbReference type="ChEBI" id="CHEBI:18420"/>
        <label>1</label>
    </ligand>
</feature>
<evidence type="ECO:0000313" key="11">
    <source>
        <dbReference type="Proteomes" id="UP000031937"/>
    </source>
</evidence>
<dbReference type="EMBL" id="JPIU01000023">
    <property type="protein sequence ID" value="KIO47371.1"/>
    <property type="molecule type" value="Genomic_DNA"/>
</dbReference>
<dbReference type="Gene3D" id="3.60.10.10">
    <property type="entry name" value="Endonuclease/exonuclease/phosphatase"/>
    <property type="match status" value="1"/>
</dbReference>
<evidence type="ECO:0000256" key="3">
    <source>
        <dbReference type="ARBA" id="ARBA00022801"/>
    </source>
</evidence>
<gene>
    <name evidence="10" type="ORF">BA92_00945</name>
    <name evidence="9" type="ORF">IE90_14265</name>
</gene>
<evidence type="ECO:0000313" key="12">
    <source>
        <dbReference type="Proteomes" id="UP000031980"/>
    </source>
</evidence>
<dbReference type="GO" id="GO:0003677">
    <property type="term" value="F:DNA binding"/>
    <property type="evidence" value="ECO:0007669"/>
    <property type="project" value="InterPro"/>
</dbReference>
<dbReference type="Proteomes" id="UP000031980">
    <property type="component" value="Unassembled WGS sequence"/>
</dbReference>
<evidence type="ECO:0000313" key="9">
    <source>
        <dbReference type="EMBL" id="KIO42655.1"/>
    </source>
</evidence>
<dbReference type="InterPro" id="IPR005135">
    <property type="entry name" value="Endo/exonuclease/phosphatase"/>
</dbReference>
<feature type="binding site" evidence="6">
    <location>
        <position position="7"/>
    </location>
    <ligand>
        <name>Mg(2+)</name>
        <dbReference type="ChEBI" id="CHEBI:18420"/>
        <label>1</label>
    </ligand>
</feature>
<dbReference type="GO" id="GO:0006284">
    <property type="term" value="P:base-excision repair"/>
    <property type="evidence" value="ECO:0007669"/>
    <property type="project" value="TreeGrafter"/>
</dbReference>
<comment type="similarity">
    <text evidence="1">Belongs to the DNA repair enzymes AP/ExoA family.</text>
</comment>
<dbReference type="PROSITE" id="PS00726">
    <property type="entry name" value="AP_NUCLEASE_F1_1"/>
    <property type="match status" value="1"/>
</dbReference>
<evidence type="ECO:0000256" key="6">
    <source>
        <dbReference type="PIRSR" id="PIRSR604808-2"/>
    </source>
</evidence>
<feature type="binding site" evidence="6">
    <location>
        <position position="148"/>
    </location>
    <ligand>
        <name>Mg(2+)</name>
        <dbReference type="ChEBI" id="CHEBI:18420"/>
        <label>1</label>
    </ligand>
</feature>
<dbReference type="GO" id="GO:0046872">
    <property type="term" value="F:metal ion binding"/>
    <property type="evidence" value="ECO:0007669"/>
    <property type="project" value="UniProtKB-KW"/>
</dbReference>
<accession>A0A0C3RIP8</accession>
<dbReference type="Proteomes" id="UP000031937">
    <property type="component" value="Unassembled WGS sequence"/>
</dbReference>
<organism evidence="10 12">
    <name type="scientific">Sanguibacteroides justesenii</name>
    <dbReference type="NCBI Taxonomy" id="1547597"/>
    <lineage>
        <taxon>Bacteria</taxon>
        <taxon>Pseudomonadati</taxon>
        <taxon>Bacteroidota</taxon>
        <taxon>Bacteroidia</taxon>
        <taxon>Bacteroidales</taxon>
        <taxon>Porphyromonadaceae</taxon>
        <taxon>Sanguibacteroides</taxon>
    </lineage>
</organism>
<evidence type="ECO:0000256" key="1">
    <source>
        <dbReference type="ARBA" id="ARBA00007092"/>
    </source>
</evidence>
<protein>
    <submittedName>
        <fullName evidence="10">Exodeoxyribonuclease III</fullName>
    </submittedName>
</protein>
<comment type="caution">
    <text evidence="10">The sequence shown here is derived from an EMBL/GenBank/DDBJ whole genome shotgun (WGS) entry which is preliminary data.</text>
</comment>
<feature type="binding site" evidence="6">
    <location>
        <position position="35"/>
    </location>
    <ligand>
        <name>Mg(2+)</name>
        <dbReference type="ChEBI" id="CHEBI:18420"/>
        <label>1</label>
    </ligand>
</feature>
<keyword evidence="12" id="KW-1185">Reference proteome</keyword>
<feature type="domain" description="Endonuclease/exonuclease/phosphatase" evidence="8">
    <location>
        <begin position="4"/>
        <end position="240"/>
    </location>
</feature>